<dbReference type="CDD" id="cd02440">
    <property type="entry name" value="AdoMet_MTases"/>
    <property type="match status" value="1"/>
</dbReference>
<sequence>MPERSRPSSGVSTTTSSASSLVVRSLRDHVLSAIGSVMRPKSMLERMLVRVLAHLQYGRLTLVLPDGRTLNFSGRDRLDLHAVLDVRDWRALRKLATGGDLAFAEAYIEGEWRSPDLTRLMQFAIANEAIVKARFAAGVISRLIHRLAHLRNANTIEGSRRNISYHYDLGNDFYRLWLDAGMTYSSALYQHDDQPLIDAQNAKYDRICELAGLQSGERVLEVGCGWGGFAERAAGKYGCQVEGLTLSHEQLAFARQRIHDAGLGDRAMLRLRDYRHQDGQYDRLVSIEMFEAVGEENWPAYFDMVRQRLRPGGKAVLQIITIAEDRFENYREGADFIQRYIFPGGMLPAPSALKKAVDAAGLQLQHSEFFGQSYARTLAEWQRDFQHNWEAIAKQGFDDRFKRMWEYYLSYCQTGFEAGTIDVGLFVIGHEYERA</sequence>
<dbReference type="InterPro" id="IPR050723">
    <property type="entry name" value="CFA/CMAS"/>
</dbReference>
<dbReference type="Proteomes" id="UP000233597">
    <property type="component" value="Unassembled WGS sequence"/>
</dbReference>
<keyword evidence="4" id="KW-0949">S-adenosyl-L-methionine</keyword>
<dbReference type="InterPro" id="IPR029063">
    <property type="entry name" value="SAM-dependent_MTases_sf"/>
</dbReference>
<keyword evidence="5" id="KW-0443">Lipid metabolism</keyword>
<evidence type="ECO:0000256" key="1">
    <source>
        <dbReference type="ARBA" id="ARBA00010815"/>
    </source>
</evidence>
<feature type="active site" evidence="6">
    <location>
        <position position="412"/>
    </location>
</feature>
<dbReference type="PIRSF" id="PIRSF003085">
    <property type="entry name" value="CMAS"/>
    <property type="match status" value="1"/>
</dbReference>
<keyword evidence="2 7" id="KW-0489">Methyltransferase</keyword>
<protein>
    <submittedName>
        <fullName evidence="7">SAM-dependent methyltransferase</fullName>
    </submittedName>
</protein>
<evidence type="ECO:0000313" key="7">
    <source>
        <dbReference type="EMBL" id="PKR50508.1"/>
    </source>
</evidence>
<comment type="caution">
    <text evidence="7">The sequence shown here is derived from an EMBL/GenBank/DDBJ whole genome shotgun (WGS) entry which is preliminary data.</text>
</comment>
<dbReference type="AlphaFoldDB" id="A0A2N3KIZ3"/>
<evidence type="ECO:0000313" key="8">
    <source>
        <dbReference type="Proteomes" id="UP000233597"/>
    </source>
</evidence>
<dbReference type="SUPFAM" id="SSF53335">
    <property type="entry name" value="S-adenosyl-L-methionine-dependent methyltransferases"/>
    <property type="match status" value="1"/>
</dbReference>
<reference evidence="7 8" key="1">
    <citation type="submission" date="2017-09" db="EMBL/GenBank/DDBJ databases">
        <title>Biodiversity and function of Thalassospira species in the particle-attached aromatic-hydrocarbon-degrading consortia from the surface seawater of the South China Sea.</title>
        <authorList>
            <person name="Dong C."/>
            <person name="Liu R."/>
            <person name="Shao Z."/>
        </authorList>
    </citation>
    <scope>NUCLEOTIDE SEQUENCE [LARGE SCALE GENOMIC DNA]</scope>
    <source>
        <strain evidence="7 8">CSC1P2</strain>
    </source>
</reference>
<proteinExistence type="inferred from homology"/>
<dbReference type="RefSeq" id="WP_101269945.1">
    <property type="nucleotide sequence ID" value="NZ_NWTK01000016.1"/>
</dbReference>
<dbReference type="EMBL" id="NWTK01000016">
    <property type="protein sequence ID" value="PKR50508.1"/>
    <property type="molecule type" value="Genomic_DNA"/>
</dbReference>
<name>A0A2N3KIZ3_9PROT</name>
<dbReference type="GO" id="GO:0008610">
    <property type="term" value="P:lipid biosynthetic process"/>
    <property type="evidence" value="ECO:0007669"/>
    <property type="project" value="InterPro"/>
</dbReference>
<dbReference type="PANTHER" id="PTHR43667">
    <property type="entry name" value="CYCLOPROPANE-FATTY-ACYL-PHOSPHOLIPID SYNTHASE"/>
    <property type="match status" value="1"/>
</dbReference>
<accession>A0A2N3KIZ3</accession>
<evidence type="ECO:0000256" key="5">
    <source>
        <dbReference type="ARBA" id="ARBA00023098"/>
    </source>
</evidence>
<evidence type="ECO:0000256" key="6">
    <source>
        <dbReference type="PIRSR" id="PIRSR003085-1"/>
    </source>
</evidence>
<dbReference type="Gene3D" id="3.40.50.150">
    <property type="entry name" value="Vaccinia Virus protein VP39"/>
    <property type="match status" value="1"/>
</dbReference>
<dbReference type="GO" id="GO:0032259">
    <property type="term" value="P:methylation"/>
    <property type="evidence" value="ECO:0007669"/>
    <property type="project" value="UniProtKB-KW"/>
</dbReference>
<dbReference type="GO" id="GO:0008168">
    <property type="term" value="F:methyltransferase activity"/>
    <property type="evidence" value="ECO:0007669"/>
    <property type="project" value="UniProtKB-KW"/>
</dbReference>
<dbReference type="PANTHER" id="PTHR43667:SF2">
    <property type="entry name" value="FATTY ACID C-METHYL TRANSFERASE"/>
    <property type="match status" value="1"/>
</dbReference>
<evidence type="ECO:0000256" key="2">
    <source>
        <dbReference type="ARBA" id="ARBA00022603"/>
    </source>
</evidence>
<keyword evidence="3 7" id="KW-0808">Transferase</keyword>
<comment type="similarity">
    <text evidence="1">Belongs to the CFA/CMAS family.</text>
</comment>
<dbReference type="Pfam" id="PF02353">
    <property type="entry name" value="CMAS"/>
    <property type="match status" value="1"/>
</dbReference>
<evidence type="ECO:0000256" key="4">
    <source>
        <dbReference type="ARBA" id="ARBA00022691"/>
    </source>
</evidence>
<evidence type="ECO:0000256" key="3">
    <source>
        <dbReference type="ARBA" id="ARBA00022679"/>
    </source>
</evidence>
<dbReference type="InterPro" id="IPR003333">
    <property type="entry name" value="CMAS"/>
</dbReference>
<gene>
    <name evidence="7" type="ORF">COO20_20405</name>
</gene>
<dbReference type="OrthoDB" id="9782855at2"/>
<organism evidence="7 8">
    <name type="scientific">Thalassospira marina</name>
    <dbReference type="NCBI Taxonomy" id="2048283"/>
    <lineage>
        <taxon>Bacteria</taxon>
        <taxon>Pseudomonadati</taxon>
        <taxon>Pseudomonadota</taxon>
        <taxon>Alphaproteobacteria</taxon>
        <taxon>Rhodospirillales</taxon>
        <taxon>Thalassospiraceae</taxon>
        <taxon>Thalassospira</taxon>
    </lineage>
</organism>